<evidence type="ECO:0000313" key="3">
    <source>
        <dbReference type="EMBL" id="SEB70265.1"/>
    </source>
</evidence>
<dbReference type="InterPro" id="IPR000326">
    <property type="entry name" value="PAP2/HPO"/>
</dbReference>
<reference evidence="3 4" key="1">
    <citation type="submission" date="2016-10" db="EMBL/GenBank/DDBJ databases">
        <authorList>
            <person name="de Groot N.N."/>
        </authorList>
    </citation>
    <scope>NUCLEOTIDE SEQUENCE [LARGE SCALE GENOMIC DNA]</scope>
    <source>
        <strain evidence="3 4">DSM 10495</strain>
    </source>
</reference>
<feature type="transmembrane region" description="Helical" evidence="1">
    <location>
        <begin position="275"/>
        <end position="298"/>
    </location>
</feature>
<dbReference type="SUPFAM" id="SSF48317">
    <property type="entry name" value="Acid phosphatase/Vanadium-dependent haloperoxidase"/>
    <property type="match status" value="1"/>
</dbReference>
<keyword evidence="1" id="KW-0472">Membrane</keyword>
<feature type="transmembrane region" description="Helical" evidence="1">
    <location>
        <begin position="141"/>
        <end position="160"/>
    </location>
</feature>
<evidence type="ECO:0000259" key="2">
    <source>
        <dbReference type="SMART" id="SM00014"/>
    </source>
</evidence>
<feature type="transmembrane region" description="Helical" evidence="1">
    <location>
        <begin position="104"/>
        <end position="121"/>
    </location>
</feature>
<gene>
    <name evidence="3" type="ORF">SAMN04489745_1012</name>
</gene>
<keyword evidence="4" id="KW-1185">Reference proteome</keyword>
<name>A0A1H4LJ36_9MICC</name>
<feature type="transmembrane region" description="Helical" evidence="1">
    <location>
        <begin position="20"/>
        <end position="40"/>
    </location>
</feature>
<proteinExistence type="predicted"/>
<dbReference type="RefSeq" id="WP_066215817.1">
    <property type="nucleotide sequence ID" value="NZ_FNSN01000003.1"/>
</dbReference>
<dbReference type="SMART" id="SM00014">
    <property type="entry name" value="acidPPc"/>
    <property type="match status" value="1"/>
</dbReference>
<feature type="transmembrane region" description="Helical" evidence="1">
    <location>
        <begin position="167"/>
        <end position="188"/>
    </location>
</feature>
<dbReference type="InterPro" id="IPR036938">
    <property type="entry name" value="PAP2/HPO_sf"/>
</dbReference>
<keyword evidence="1" id="KW-1133">Transmembrane helix</keyword>
<feature type="transmembrane region" description="Helical" evidence="1">
    <location>
        <begin position="79"/>
        <end position="97"/>
    </location>
</feature>
<evidence type="ECO:0000313" key="4">
    <source>
        <dbReference type="Proteomes" id="UP000182652"/>
    </source>
</evidence>
<dbReference type="CDD" id="cd01610">
    <property type="entry name" value="PAP2_like"/>
    <property type="match status" value="1"/>
</dbReference>
<organism evidence="3 4">
    <name type="scientific">Arthrobacter woluwensis</name>
    <dbReference type="NCBI Taxonomy" id="156980"/>
    <lineage>
        <taxon>Bacteria</taxon>
        <taxon>Bacillati</taxon>
        <taxon>Actinomycetota</taxon>
        <taxon>Actinomycetes</taxon>
        <taxon>Micrococcales</taxon>
        <taxon>Micrococcaceae</taxon>
        <taxon>Arthrobacter</taxon>
    </lineage>
</organism>
<feature type="transmembrane region" description="Helical" evidence="1">
    <location>
        <begin position="194"/>
        <end position="215"/>
    </location>
</feature>
<dbReference type="Pfam" id="PF01569">
    <property type="entry name" value="PAP2"/>
    <property type="match status" value="1"/>
</dbReference>
<keyword evidence="1" id="KW-0812">Transmembrane</keyword>
<feature type="transmembrane region" description="Helical" evidence="1">
    <location>
        <begin position="236"/>
        <end position="255"/>
    </location>
</feature>
<protein>
    <submittedName>
        <fullName evidence="3">PAP2 superfamily protein</fullName>
    </submittedName>
</protein>
<accession>A0A1H4LJ36</accession>
<sequence>MSPISTLEHRSARRSRGSAWRPLALAFGAVLGALGILWMYRFFIRTVDGQTLDAVGLAQAKSMGGGRLDTVTTAILDNLPAASIILAAIIVGLVAFVGKRWTPALWAVITAVAANLATQLLKYTVFTRPDLGVETPGNNSFPSGHTTLAASAAAAVTLAVPPRWRPLTAALGGTFAFVSGASTVVNLWHRPADVAAALLVVGTVSALTAIPVLIHESRHPEPAGGGAAKVLSNRRFWSTVTLAIAALSVVAAFVFPQLPLGSLSMTGSDGVDTRGFWSGVAASSAVAYTVSWAGLLLLSRPRR</sequence>
<dbReference type="Gene3D" id="1.20.144.10">
    <property type="entry name" value="Phosphatidic acid phosphatase type 2/haloperoxidase"/>
    <property type="match status" value="1"/>
</dbReference>
<dbReference type="EMBL" id="FNSN01000003">
    <property type="protein sequence ID" value="SEB70265.1"/>
    <property type="molecule type" value="Genomic_DNA"/>
</dbReference>
<evidence type="ECO:0000256" key="1">
    <source>
        <dbReference type="SAM" id="Phobius"/>
    </source>
</evidence>
<dbReference type="Proteomes" id="UP000182652">
    <property type="component" value="Unassembled WGS sequence"/>
</dbReference>
<feature type="domain" description="Phosphatidic acid phosphatase type 2/haloperoxidase" evidence="2">
    <location>
        <begin position="104"/>
        <end position="209"/>
    </location>
</feature>
<dbReference type="AlphaFoldDB" id="A0A1H4LJ36"/>
<dbReference type="STRING" id="156980.SAMN04489745_1012"/>